<reference evidence="10" key="1">
    <citation type="journal article" date="2019" name="Int. J. Syst. Evol. Microbiol.">
        <title>The Global Catalogue of Microorganisms (GCM) 10K type strain sequencing project: providing services to taxonomists for standard genome sequencing and annotation.</title>
        <authorList>
            <consortium name="The Broad Institute Genomics Platform"/>
            <consortium name="The Broad Institute Genome Sequencing Center for Infectious Disease"/>
            <person name="Wu L."/>
            <person name="Ma J."/>
        </authorList>
    </citation>
    <scope>NUCLEOTIDE SEQUENCE [LARGE SCALE GENOMIC DNA]</scope>
    <source>
        <strain evidence="10">CGMCC 1.10992</strain>
    </source>
</reference>
<dbReference type="SUPFAM" id="SSF54975">
    <property type="entry name" value="Acylphosphatase/BLUF domain-like"/>
    <property type="match status" value="1"/>
</dbReference>
<evidence type="ECO:0000256" key="6">
    <source>
        <dbReference type="RuleBase" id="RU000553"/>
    </source>
</evidence>
<protein>
    <recommendedName>
        <fullName evidence="3 5">Acylphosphatase</fullName>
        <ecNumber evidence="2 5">3.6.1.7</ecNumber>
    </recommendedName>
</protein>
<evidence type="ECO:0000256" key="5">
    <source>
        <dbReference type="PROSITE-ProRule" id="PRU00520"/>
    </source>
</evidence>
<evidence type="ECO:0000256" key="3">
    <source>
        <dbReference type="ARBA" id="ARBA00015991"/>
    </source>
</evidence>
<dbReference type="EMBL" id="JBHUHT010000009">
    <property type="protein sequence ID" value="MFD2095741.1"/>
    <property type="molecule type" value="Genomic_DNA"/>
</dbReference>
<comment type="catalytic activity">
    <reaction evidence="4 5 6">
        <text>an acyl phosphate + H2O = a carboxylate + phosphate + H(+)</text>
        <dbReference type="Rhea" id="RHEA:14965"/>
        <dbReference type="ChEBI" id="CHEBI:15377"/>
        <dbReference type="ChEBI" id="CHEBI:15378"/>
        <dbReference type="ChEBI" id="CHEBI:29067"/>
        <dbReference type="ChEBI" id="CHEBI:43474"/>
        <dbReference type="ChEBI" id="CHEBI:59918"/>
        <dbReference type="EC" id="3.6.1.7"/>
    </reaction>
</comment>
<gene>
    <name evidence="9" type="primary">yccX</name>
    <name evidence="9" type="ORF">ACFSJ3_07070</name>
</gene>
<dbReference type="GO" id="GO:0003998">
    <property type="term" value="F:acylphosphatase activity"/>
    <property type="evidence" value="ECO:0007669"/>
    <property type="project" value="UniProtKB-EC"/>
</dbReference>
<dbReference type="Pfam" id="PF00708">
    <property type="entry name" value="Acylphosphatase"/>
    <property type="match status" value="1"/>
</dbReference>
<evidence type="ECO:0000256" key="1">
    <source>
        <dbReference type="ARBA" id="ARBA00005614"/>
    </source>
</evidence>
<proteinExistence type="inferred from homology"/>
<keyword evidence="5 6" id="KW-0378">Hydrolase</keyword>
<feature type="active site" evidence="5">
    <location>
        <position position="20"/>
    </location>
</feature>
<dbReference type="PANTHER" id="PTHR47268:SF4">
    <property type="entry name" value="ACYLPHOSPHATASE"/>
    <property type="match status" value="1"/>
</dbReference>
<dbReference type="Proteomes" id="UP001597380">
    <property type="component" value="Unassembled WGS sequence"/>
</dbReference>
<evidence type="ECO:0000256" key="2">
    <source>
        <dbReference type="ARBA" id="ARBA00012150"/>
    </source>
</evidence>
<dbReference type="PROSITE" id="PS00151">
    <property type="entry name" value="ACYLPHOSPHATASE_2"/>
    <property type="match status" value="1"/>
</dbReference>
<name>A0ABW4XMM2_9GAMM</name>
<dbReference type="RefSeq" id="WP_345340189.1">
    <property type="nucleotide sequence ID" value="NZ_BAABLI010000014.1"/>
</dbReference>
<keyword evidence="10" id="KW-1185">Reference proteome</keyword>
<feature type="domain" description="Acylphosphatase-like" evidence="8">
    <location>
        <begin position="5"/>
        <end position="91"/>
    </location>
</feature>
<comment type="similarity">
    <text evidence="1 7">Belongs to the acylphosphatase family.</text>
</comment>
<dbReference type="InterPro" id="IPR017968">
    <property type="entry name" value="Acylphosphatase_CS"/>
</dbReference>
<dbReference type="InterPro" id="IPR001792">
    <property type="entry name" value="Acylphosphatase-like_dom"/>
</dbReference>
<evidence type="ECO:0000313" key="9">
    <source>
        <dbReference type="EMBL" id="MFD2095741.1"/>
    </source>
</evidence>
<dbReference type="PROSITE" id="PS00150">
    <property type="entry name" value="ACYLPHOSPHATASE_1"/>
    <property type="match status" value="1"/>
</dbReference>
<dbReference type="NCBIfam" id="NF011000">
    <property type="entry name" value="PRK14426.1"/>
    <property type="match status" value="1"/>
</dbReference>
<dbReference type="EC" id="3.6.1.7" evidence="2 5"/>
<sequence>MTTKTVCVLVDGMVQGVGFRYYTKQQADRLGVTGYAKNLPDGKVEVIASGQETSIDELIVWLKKGPLTAFVESHEVKALEQYDEGSGFTIK</sequence>
<dbReference type="InterPro" id="IPR020456">
    <property type="entry name" value="Acylphosphatase"/>
</dbReference>
<accession>A0ABW4XMM2</accession>
<dbReference type="PANTHER" id="PTHR47268">
    <property type="entry name" value="ACYLPHOSPHATASE"/>
    <property type="match status" value="1"/>
</dbReference>
<evidence type="ECO:0000313" key="10">
    <source>
        <dbReference type="Proteomes" id="UP001597380"/>
    </source>
</evidence>
<comment type="caution">
    <text evidence="9">The sequence shown here is derived from an EMBL/GenBank/DDBJ whole genome shotgun (WGS) entry which is preliminary data.</text>
</comment>
<dbReference type="Gene3D" id="3.30.70.100">
    <property type="match status" value="1"/>
</dbReference>
<dbReference type="PROSITE" id="PS51160">
    <property type="entry name" value="ACYLPHOSPHATASE_3"/>
    <property type="match status" value="1"/>
</dbReference>
<evidence type="ECO:0000256" key="4">
    <source>
        <dbReference type="ARBA" id="ARBA00047645"/>
    </source>
</evidence>
<evidence type="ECO:0000256" key="7">
    <source>
        <dbReference type="RuleBase" id="RU004168"/>
    </source>
</evidence>
<organism evidence="9 10">
    <name type="scientific">Corallincola platygyrae</name>
    <dbReference type="NCBI Taxonomy" id="1193278"/>
    <lineage>
        <taxon>Bacteria</taxon>
        <taxon>Pseudomonadati</taxon>
        <taxon>Pseudomonadota</taxon>
        <taxon>Gammaproteobacteria</taxon>
        <taxon>Alteromonadales</taxon>
        <taxon>Psychromonadaceae</taxon>
        <taxon>Corallincola</taxon>
    </lineage>
</organism>
<evidence type="ECO:0000259" key="8">
    <source>
        <dbReference type="PROSITE" id="PS51160"/>
    </source>
</evidence>
<dbReference type="InterPro" id="IPR036046">
    <property type="entry name" value="Acylphosphatase-like_dom_sf"/>
</dbReference>
<feature type="active site" evidence="5">
    <location>
        <position position="38"/>
    </location>
</feature>